<keyword evidence="3" id="KW-1185">Reference proteome</keyword>
<dbReference type="OrthoDB" id="7343440at2759"/>
<comment type="caution">
    <text evidence="2">The sequence shown here is derived from an EMBL/GenBank/DDBJ whole genome shotgun (WGS) entry which is preliminary data.</text>
</comment>
<gene>
    <name evidence="2" type="ORF">EVAR_13664_1</name>
</gene>
<protein>
    <submittedName>
        <fullName evidence="2">Uncharacterized protein</fullName>
    </submittedName>
</protein>
<feature type="region of interest" description="Disordered" evidence="1">
    <location>
        <begin position="111"/>
        <end position="133"/>
    </location>
</feature>
<evidence type="ECO:0000256" key="1">
    <source>
        <dbReference type="SAM" id="MobiDB-lite"/>
    </source>
</evidence>
<dbReference type="AlphaFoldDB" id="A0A4C1UBK1"/>
<accession>A0A4C1UBK1</accession>
<evidence type="ECO:0000313" key="3">
    <source>
        <dbReference type="Proteomes" id="UP000299102"/>
    </source>
</evidence>
<feature type="region of interest" description="Disordered" evidence="1">
    <location>
        <begin position="1"/>
        <end position="52"/>
    </location>
</feature>
<feature type="compositionally biased region" description="Low complexity" evidence="1">
    <location>
        <begin position="30"/>
        <end position="40"/>
    </location>
</feature>
<dbReference type="EMBL" id="BGZK01000153">
    <property type="protein sequence ID" value="GBP23709.1"/>
    <property type="molecule type" value="Genomic_DNA"/>
</dbReference>
<proteinExistence type="predicted"/>
<evidence type="ECO:0000313" key="2">
    <source>
        <dbReference type="EMBL" id="GBP23709.1"/>
    </source>
</evidence>
<name>A0A4C1UBK1_EUMVA</name>
<organism evidence="2 3">
    <name type="scientific">Eumeta variegata</name>
    <name type="common">Bagworm moth</name>
    <name type="synonym">Eumeta japonica</name>
    <dbReference type="NCBI Taxonomy" id="151549"/>
    <lineage>
        <taxon>Eukaryota</taxon>
        <taxon>Metazoa</taxon>
        <taxon>Ecdysozoa</taxon>
        <taxon>Arthropoda</taxon>
        <taxon>Hexapoda</taxon>
        <taxon>Insecta</taxon>
        <taxon>Pterygota</taxon>
        <taxon>Neoptera</taxon>
        <taxon>Endopterygota</taxon>
        <taxon>Lepidoptera</taxon>
        <taxon>Glossata</taxon>
        <taxon>Ditrysia</taxon>
        <taxon>Tineoidea</taxon>
        <taxon>Psychidae</taxon>
        <taxon>Oiketicinae</taxon>
        <taxon>Eumeta</taxon>
    </lineage>
</organism>
<sequence>MSSSLIDRARAPGGGAARREEGRHQHRRAAASAPRPRTTPGLCSRAAEPDDAHQLTRRCVSTCVEDILPRLLRRASHAAPRTCCAATGVTPHSYQTRYAAVRRLTHTSPRLASRGRAAPAHSRTCTASTTSFY</sequence>
<dbReference type="Proteomes" id="UP000299102">
    <property type="component" value="Unassembled WGS sequence"/>
</dbReference>
<feature type="compositionally biased region" description="Polar residues" evidence="1">
    <location>
        <begin position="123"/>
        <end position="133"/>
    </location>
</feature>
<reference evidence="2 3" key="1">
    <citation type="journal article" date="2019" name="Commun. Biol.">
        <title>The bagworm genome reveals a unique fibroin gene that provides high tensile strength.</title>
        <authorList>
            <person name="Kono N."/>
            <person name="Nakamura H."/>
            <person name="Ohtoshi R."/>
            <person name="Tomita M."/>
            <person name="Numata K."/>
            <person name="Arakawa K."/>
        </authorList>
    </citation>
    <scope>NUCLEOTIDE SEQUENCE [LARGE SCALE GENOMIC DNA]</scope>
</reference>